<dbReference type="RefSeq" id="WP_271632435.1">
    <property type="nucleotide sequence ID" value="NZ_CP094970.1"/>
</dbReference>
<sequence length="166" mass="17912">MTRYLTVSLDKRGVQCTAKLLDDEAPRTAGAVWDALPQSGQVYHGKYARNEIYNLVAPFAETAPGPENTTITPIPGDLCYFDFTGGQLSNPAYGYADGGAEDDTSGVIDLAVFYGRNNLLINGDQGWVPGNVFGTIVEGFEEFALACQDIWMGGARGESLTFARKE</sequence>
<dbReference type="InterPro" id="IPR024532">
    <property type="entry name" value="DUF3830"/>
</dbReference>
<dbReference type="SUPFAM" id="SSF50891">
    <property type="entry name" value="Cyclophilin-like"/>
    <property type="match status" value="1"/>
</dbReference>
<protein>
    <submittedName>
        <fullName evidence="1">DUF3830 family protein</fullName>
    </submittedName>
</protein>
<dbReference type="KEGG" id="sgrg:L0C25_14715"/>
<gene>
    <name evidence="1" type="ORF">L0C25_14715</name>
</gene>
<dbReference type="InterPro" id="IPR029000">
    <property type="entry name" value="Cyclophilin-like_dom_sf"/>
</dbReference>
<dbReference type="Pfam" id="PF12903">
    <property type="entry name" value="DUF3830"/>
    <property type="match status" value="1"/>
</dbReference>
<keyword evidence="2" id="KW-1185">Reference proteome</keyword>
<accession>A0AA46YJ32</accession>
<evidence type="ECO:0000313" key="1">
    <source>
        <dbReference type="EMBL" id="UYM03792.1"/>
    </source>
</evidence>
<dbReference type="Gene3D" id="2.40.100.20">
    <property type="match status" value="1"/>
</dbReference>
<dbReference type="AlphaFoldDB" id="A0AA46YJ32"/>
<dbReference type="Proteomes" id="UP001164390">
    <property type="component" value="Chromosome"/>
</dbReference>
<reference evidence="1" key="1">
    <citation type="submission" date="2022-01" db="EMBL/GenBank/DDBJ databases">
        <title>Nocardioidaceae gen. sp. A5X3R13.</title>
        <authorList>
            <person name="Lopez Marin M.A."/>
            <person name="Uhlik O."/>
        </authorList>
    </citation>
    <scope>NUCLEOTIDE SEQUENCE</scope>
    <source>
        <strain evidence="1">A5X3R13</strain>
    </source>
</reference>
<dbReference type="EMBL" id="CP094970">
    <property type="protein sequence ID" value="UYM03792.1"/>
    <property type="molecule type" value="Genomic_DNA"/>
</dbReference>
<proteinExistence type="predicted"/>
<evidence type="ECO:0000313" key="2">
    <source>
        <dbReference type="Proteomes" id="UP001164390"/>
    </source>
</evidence>
<organism evidence="1 2">
    <name type="scientific">Solicola gregarius</name>
    <dbReference type="NCBI Taxonomy" id="2908642"/>
    <lineage>
        <taxon>Bacteria</taxon>
        <taxon>Bacillati</taxon>
        <taxon>Actinomycetota</taxon>
        <taxon>Actinomycetes</taxon>
        <taxon>Propionibacteriales</taxon>
        <taxon>Nocardioidaceae</taxon>
        <taxon>Solicola</taxon>
    </lineage>
</organism>
<name>A0AA46YJ32_9ACTN</name>